<evidence type="ECO:0000256" key="6">
    <source>
        <dbReference type="ARBA" id="ARBA00023069"/>
    </source>
</evidence>
<evidence type="ECO:0000256" key="8">
    <source>
        <dbReference type="ARBA" id="ARBA00023273"/>
    </source>
</evidence>
<dbReference type="CDD" id="cd23766">
    <property type="entry name" value="IQCG"/>
    <property type="match status" value="1"/>
</dbReference>
<dbReference type="Pfam" id="PF00612">
    <property type="entry name" value="IQ"/>
    <property type="match status" value="1"/>
</dbReference>
<evidence type="ECO:0000256" key="9">
    <source>
        <dbReference type="ARBA" id="ARBA00032183"/>
    </source>
</evidence>
<evidence type="ECO:0000256" key="3">
    <source>
        <dbReference type="ARBA" id="ARBA00013738"/>
    </source>
</evidence>
<keyword evidence="5" id="KW-0282">Flagellum</keyword>
<keyword evidence="4" id="KW-0963">Cytoplasm</keyword>
<organism evidence="11 13">
    <name type="scientific">Araneus ventricosus</name>
    <name type="common">Orbweaver spider</name>
    <name type="synonym">Epeira ventricosa</name>
    <dbReference type="NCBI Taxonomy" id="182803"/>
    <lineage>
        <taxon>Eukaryota</taxon>
        <taxon>Metazoa</taxon>
        <taxon>Ecdysozoa</taxon>
        <taxon>Arthropoda</taxon>
        <taxon>Chelicerata</taxon>
        <taxon>Arachnida</taxon>
        <taxon>Araneae</taxon>
        <taxon>Araneomorphae</taxon>
        <taxon>Entelegynae</taxon>
        <taxon>Araneoidea</taxon>
        <taxon>Araneidae</taxon>
        <taxon>Araneus</taxon>
    </lineage>
</organism>
<feature type="region of interest" description="Disordered" evidence="10">
    <location>
        <begin position="40"/>
        <end position="71"/>
    </location>
</feature>
<evidence type="ECO:0000256" key="10">
    <source>
        <dbReference type="SAM" id="MobiDB-lite"/>
    </source>
</evidence>
<dbReference type="AlphaFoldDB" id="A0A4Y2RFT7"/>
<evidence type="ECO:0000313" key="13">
    <source>
        <dbReference type="Proteomes" id="UP000499080"/>
    </source>
</evidence>
<dbReference type="InterPro" id="IPR042618">
    <property type="entry name" value="IQCG"/>
</dbReference>
<dbReference type="PANTHER" id="PTHR14871:SF1">
    <property type="entry name" value="DYNEIN REGULATORY COMPLEX PROTEIN 9"/>
    <property type="match status" value="1"/>
</dbReference>
<evidence type="ECO:0000256" key="1">
    <source>
        <dbReference type="ARBA" id="ARBA00004611"/>
    </source>
</evidence>
<dbReference type="GO" id="GO:0031514">
    <property type="term" value="C:motile cilium"/>
    <property type="evidence" value="ECO:0007669"/>
    <property type="project" value="TreeGrafter"/>
</dbReference>
<dbReference type="GO" id="GO:0005737">
    <property type="term" value="C:cytoplasm"/>
    <property type="evidence" value="ECO:0007669"/>
    <property type="project" value="TreeGrafter"/>
</dbReference>
<dbReference type="Proteomes" id="UP000499080">
    <property type="component" value="Unassembled WGS sequence"/>
</dbReference>
<gene>
    <name evidence="11" type="ORF">AVEN_203786_1</name>
    <name evidence="12" type="ORF">AVEN_41538_1</name>
</gene>
<comment type="subcellular location">
    <subcellularLocation>
        <location evidence="1">Cytoplasm</location>
        <location evidence="1">Cytoskeleton</location>
        <location evidence="1">Flagellum axoneme</location>
    </subcellularLocation>
</comment>
<keyword evidence="8" id="KW-0966">Cell projection</keyword>
<name>A0A4Y2RFT7_ARAVE</name>
<evidence type="ECO:0000313" key="11">
    <source>
        <dbReference type="EMBL" id="GBN74573.1"/>
    </source>
</evidence>
<keyword evidence="13" id="KW-1185">Reference proteome</keyword>
<comment type="caution">
    <text evidence="11">The sequence shown here is derived from an EMBL/GenBank/DDBJ whole genome shotgun (WGS) entry which is preliminary data.</text>
</comment>
<evidence type="ECO:0000256" key="4">
    <source>
        <dbReference type="ARBA" id="ARBA00022490"/>
    </source>
</evidence>
<dbReference type="EMBL" id="BGPR01016930">
    <property type="protein sequence ID" value="GBN74573.1"/>
    <property type="molecule type" value="Genomic_DNA"/>
</dbReference>
<dbReference type="InterPro" id="IPR000048">
    <property type="entry name" value="IQ_motif_EF-hand-BS"/>
</dbReference>
<reference evidence="11 13" key="1">
    <citation type="journal article" date="2019" name="Sci. Rep.">
        <title>Orb-weaving spider Araneus ventricosus genome elucidates the spidroin gene catalogue.</title>
        <authorList>
            <person name="Kono N."/>
            <person name="Nakamura H."/>
            <person name="Ohtoshi R."/>
            <person name="Moran D.A.P."/>
            <person name="Shinohara A."/>
            <person name="Yoshida Y."/>
            <person name="Fujiwara M."/>
            <person name="Mori M."/>
            <person name="Tomita M."/>
            <person name="Arakawa K."/>
        </authorList>
    </citation>
    <scope>NUCLEOTIDE SEQUENCE [LARGE SCALE GENOMIC DNA]</scope>
</reference>
<comment type="similarity">
    <text evidence="2">Belongs to the DRC9 family.</text>
</comment>
<protein>
    <recommendedName>
        <fullName evidence="3">Dynein regulatory complex protein 9</fullName>
    </recommendedName>
    <alternativeName>
        <fullName evidence="9">IQ domain-containing protein G</fullName>
    </alternativeName>
</protein>
<dbReference type="PANTHER" id="PTHR14871">
    <property type="entry name" value="DYNEIN REGULATORY COMPLEX PROTEIN 9"/>
    <property type="match status" value="1"/>
</dbReference>
<feature type="non-terminal residue" evidence="11">
    <location>
        <position position="1"/>
    </location>
</feature>
<dbReference type="GO" id="GO:0044782">
    <property type="term" value="P:cilium organization"/>
    <property type="evidence" value="ECO:0007669"/>
    <property type="project" value="TreeGrafter"/>
</dbReference>
<dbReference type="SMART" id="SM00015">
    <property type="entry name" value="IQ"/>
    <property type="match status" value="1"/>
</dbReference>
<accession>A0A4Y2RFT7</accession>
<evidence type="ECO:0000256" key="2">
    <source>
        <dbReference type="ARBA" id="ARBA00008222"/>
    </source>
</evidence>
<keyword evidence="7" id="KW-0206">Cytoskeleton</keyword>
<evidence type="ECO:0000256" key="5">
    <source>
        <dbReference type="ARBA" id="ARBA00022846"/>
    </source>
</evidence>
<proteinExistence type="inferred from homology"/>
<sequence>IGQREEVISADRKEKEMEKEREKERLRRRMAATLIQAHWRGTMVRKHLGPYKIEKKKKKKKDKKGKKKGKK</sequence>
<dbReference type="EMBL" id="BGPR01016945">
    <property type="protein sequence ID" value="GBN74626.1"/>
    <property type="molecule type" value="Genomic_DNA"/>
</dbReference>
<feature type="region of interest" description="Disordered" evidence="10">
    <location>
        <begin position="1"/>
        <end position="23"/>
    </location>
</feature>
<keyword evidence="6" id="KW-0969">Cilium</keyword>
<dbReference type="Gene3D" id="1.20.5.190">
    <property type="match status" value="1"/>
</dbReference>
<evidence type="ECO:0000256" key="7">
    <source>
        <dbReference type="ARBA" id="ARBA00023212"/>
    </source>
</evidence>
<evidence type="ECO:0000313" key="12">
    <source>
        <dbReference type="EMBL" id="GBN74626.1"/>
    </source>
</evidence>
<dbReference type="PROSITE" id="PS50096">
    <property type="entry name" value="IQ"/>
    <property type="match status" value="1"/>
</dbReference>
<feature type="compositionally biased region" description="Basic residues" evidence="10">
    <location>
        <begin position="43"/>
        <end position="71"/>
    </location>
</feature>